<keyword evidence="3" id="KW-1185">Reference proteome</keyword>
<evidence type="ECO:0000313" key="3">
    <source>
        <dbReference type="Proteomes" id="UP001621713"/>
    </source>
</evidence>
<dbReference type="RefSeq" id="WP_060382471.1">
    <property type="nucleotide sequence ID" value="NZ_CP013992.1"/>
</dbReference>
<gene>
    <name evidence="2" type="ORF">V3467_08100</name>
</gene>
<dbReference type="CDD" id="cd00761">
    <property type="entry name" value="Glyco_tranf_GTA_type"/>
    <property type="match status" value="1"/>
</dbReference>
<dbReference type="GeneID" id="56895476"/>
<reference evidence="2 3" key="1">
    <citation type="submission" date="2024-02" db="EMBL/GenBank/DDBJ databases">
        <title>Comparative Genomic Analysis of Flavobacterium Species Causing Columnaris Disease of Freshwater Fish in Thailand: Insights into Virulence and Resistance Mechanisms.</title>
        <authorList>
            <person name="Nguyen D."/>
            <person name="Chokmangmeepisarn P."/>
            <person name="Khianchaikhan K."/>
            <person name="Morishita M."/>
            <person name="Bunnoy A."/>
            <person name="Rodkhum C."/>
        </authorList>
    </citation>
    <scope>NUCLEOTIDE SEQUENCE [LARGE SCALE GENOMIC DNA]</scope>
    <source>
        <strain evidence="2 3">PCBSB2203</strain>
    </source>
</reference>
<accession>A0ABW8PGX4</accession>
<name>A0ABW8PGX4_9FLAO</name>
<evidence type="ECO:0000259" key="1">
    <source>
        <dbReference type="Pfam" id="PF00535"/>
    </source>
</evidence>
<feature type="domain" description="Glycosyltransferase 2-like" evidence="1">
    <location>
        <begin position="3"/>
        <end position="166"/>
    </location>
</feature>
<evidence type="ECO:0000313" key="2">
    <source>
        <dbReference type="EMBL" id="MFK7003812.1"/>
    </source>
</evidence>
<dbReference type="InterPro" id="IPR001173">
    <property type="entry name" value="Glyco_trans_2-like"/>
</dbReference>
<dbReference type="SUPFAM" id="SSF53448">
    <property type="entry name" value="Nucleotide-diphospho-sugar transferases"/>
    <property type="match status" value="1"/>
</dbReference>
<dbReference type="Proteomes" id="UP001621713">
    <property type="component" value="Unassembled WGS sequence"/>
</dbReference>
<dbReference type="Pfam" id="PF00535">
    <property type="entry name" value="Glycos_transf_2"/>
    <property type="match status" value="1"/>
</dbReference>
<proteinExistence type="predicted"/>
<comment type="caution">
    <text evidence="2">The sequence shown here is derived from an EMBL/GenBank/DDBJ whole genome shotgun (WGS) entry which is preliminary data.</text>
</comment>
<dbReference type="EMBL" id="JAZHOJ010000014">
    <property type="protein sequence ID" value="MFK7003812.1"/>
    <property type="molecule type" value="Genomic_DNA"/>
</dbReference>
<sequence>MLSILIPTYNYNIYPLTLEIHKQCVKENIVFEILCQDDFSNSELNLENQRINQLPNAYFYISKEKLGRGKNLNVLASLAQYKYFLILEADSFPDSNLYIRTILKNLNDTVSVLFGGVKYPLTPSGNDKILRWKYGNKREIKNISHRIKNPYDFTFSWNLVIKKEIFNTIYFHNQITEYGYEDLIFINMLKKKQVFIHHINNPLIHLNEESSLVFLAKCKKASINAYYLTQNLFIDKKDIRLTKIFYIVKKFKLEYLFAFFFDFTESMIKQNLVSKRPSLFLLDLYKLGYLCKKIRFCFL</sequence>
<dbReference type="InterPro" id="IPR029044">
    <property type="entry name" value="Nucleotide-diphossugar_trans"/>
</dbReference>
<dbReference type="Gene3D" id="3.90.550.10">
    <property type="entry name" value="Spore Coat Polysaccharide Biosynthesis Protein SpsA, Chain A"/>
    <property type="match status" value="1"/>
</dbReference>
<protein>
    <submittedName>
        <fullName evidence="2">Glycosyltransferase</fullName>
    </submittedName>
</protein>
<organism evidence="2 3">
    <name type="scientific">Flavobacterium covae</name>
    <dbReference type="NCBI Taxonomy" id="2906076"/>
    <lineage>
        <taxon>Bacteria</taxon>
        <taxon>Pseudomonadati</taxon>
        <taxon>Bacteroidota</taxon>
        <taxon>Flavobacteriia</taxon>
        <taxon>Flavobacteriales</taxon>
        <taxon>Flavobacteriaceae</taxon>
        <taxon>Flavobacterium</taxon>
    </lineage>
</organism>